<dbReference type="Proteomes" id="UP000248340">
    <property type="component" value="Unassembled WGS sequence"/>
</dbReference>
<evidence type="ECO:0000259" key="1">
    <source>
        <dbReference type="Pfam" id="PF18566"/>
    </source>
</evidence>
<dbReference type="InterPro" id="IPR041411">
    <property type="entry name" value="Ldi"/>
</dbReference>
<evidence type="ECO:0000313" key="2">
    <source>
        <dbReference type="EMBL" id="PYH83537.1"/>
    </source>
</evidence>
<dbReference type="GeneID" id="37135872"/>
<dbReference type="STRING" id="1448315.A0A319CK50"/>
<accession>A0A319CK50</accession>
<keyword evidence="3" id="KW-1185">Reference proteome</keyword>
<name>A0A319CK50_9EURO</name>
<dbReference type="AlphaFoldDB" id="A0A319CK50"/>
<evidence type="ECO:0000313" key="3">
    <source>
        <dbReference type="Proteomes" id="UP000248340"/>
    </source>
</evidence>
<dbReference type="Pfam" id="PF18566">
    <property type="entry name" value="Ldi"/>
    <property type="match status" value="1"/>
</dbReference>
<dbReference type="EMBL" id="KZ821688">
    <property type="protein sequence ID" value="PYH83537.1"/>
    <property type="molecule type" value="Genomic_DNA"/>
</dbReference>
<sequence length="522" mass="59655">MSSTFKVRPDKPLPLDISSYPKLSLEQAGHLRHFYNLSTAIDGNWPHMGSQEPAQEFLDAYRYQLATMAYASGLTYYHRMPALRGLFKPLIRRLIHKMLLRDVWGYWYLTSQSGIMLDPELKELRKPWANPVEGSLTFHWNPLFWGMGPETFAYDNRSLQRAIIQEMERNKWVGVCCEPNLVFVACNQFPIIAMHLNDSRDGTRVTDEVLGKYKDALEKKDMISQNTLFKDWVSVKQGYTAIARSVGFTAWAAAFMNTWNSDFVRAGFDCHATGFITNIDGKVELQHPMVAGVYREAVAKENVSQTSRSKILRKARDFYLANRATINFPYNEPTFGYVVKWLSELGKTTELDGILAYADEHLQPTWEKGGLYYPRNDVATDEHGHWTHMDPFSGNAAIGYSRLNVENGMKKMYDSPWTKDTLASRPHVDGLDLSQGVDCLRGVWDESRSALVVTVREWAGQGASISFKVTNLPTGVWMLYTSKQPSSVHEVAEKAEIFIHKTLEANEEVDFVLIRNEQFRLE</sequence>
<gene>
    <name evidence="2" type="ORF">BO82DRAFT_331309</name>
</gene>
<reference evidence="2 3" key="1">
    <citation type="submission" date="2016-12" db="EMBL/GenBank/DDBJ databases">
        <title>The genomes of Aspergillus section Nigri reveals drivers in fungal speciation.</title>
        <authorList>
            <consortium name="DOE Joint Genome Institute"/>
            <person name="Vesth T.C."/>
            <person name="Nybo J."/>
            <person name="Theobald S."/>
            <person name="Brandl J."/>
            <person name="Frisvad J.C."/>
            <person name="Nielsen K.F."/>
            <person name="Lyhne E.K."/>
            <person name="Kogle M.E."/>
            <person name="Kuo A."/>
            <person name="Riley R."/>
            <person name="Clum A."/>
            <person name="Nolan M."/>
            <person name="Lipzen A."/>
            <person name="Salamov A."/>
            <person name="Henrissat B."/>
            <person name="Wiebenga A."/>
            <person name="De Vries R.P."/>
            <person name="Grigoriev I.V."/>
            <person name="Mortensen U.H."/>
            <person name="Andersen M.R."/>
            <person name="Baker S.E."/>
        </authorList>
    </citation>
    <scope>NUCLEOTIDE SEQUENCE [LARGE SCALE GENOMIC DNA]</scope>
    <source>
        <strain evidence="2 3">CBS 121591</strain>
    </source>
</reference>
<dbReference type="RefSeq" id="XP_025493737.1">
    <property type="nucleotide sequence ID" value="XM_025633131.1"/>
</dbReference>
<organism evidence="2 3">
    <name type="scientific">Aspergillus uvarum CBS 121591</name>
    <dbReference type="NCBI Taxonomy" id="1448315"/>
    <lineage>
        <taxon>Eukaryota</taxon>
        <taxon>Fungi</taxon>
        <taxon>Dikarya</taxon>
        <taxon>Ascomycota</taxon>
        <taxon>Pezizomycotina</taxon>
        <taxon>Eurotiomycetes</taxon>
        <taxon>Eurotiomycetidae</taxon>
        <taxon>Eurotiales</taxon>
        <taxon>Aspergillaceae</taxon>
        <taxon>Aspergillus</taxon>
        <taxon>Aspergillus subgen. Circumdati</taxon>
    </lineage>
</organism>
<protein>
    <recommendedName>
        <fullName evidence="1">Linalool dehydratase/isomerase domain-containing protein</fullName>
    </recommendedName>
</protein>
<proteinExistence type="predicted"/>
<feature type="domain" description="Linalool dehydratase/isomerase" evidence="1">
    <location>
        <begin position="133"/>
        <end position="377"/>
    </location>
</feature>
<dbReference type="VEuPathDB" id="FungiDB:BO82DRAFT_331309"/>
<dbReference type="OrthoDB" id="9979195at2759"/>